<evidence type="ECO:0000313" key="2">
    <source>
        <dbReference type="EMBL" id="SUM86479.1"/>
    </source>
</evidence>
<dbReference type="InterPro" id="IPR009100">
    <property type="entry name" value="AcylCoA_DH/oxidase_NM_dom_sf"/>
</dbReference>
<organism evidence="2">
    <name type="scientific">Staphylococcus schleiferi</name>
    <dbReference type="NCBI Taxonomy" id="1295"/>
    <lineage>
        <taxon>Bacteria</taxon>
        <taxon>Bacillati</taxon>
        <taxon>Bacillota</taxon>
        <taxon>Bacilli</taxon>
        <taxon>Bacillales</taxon>
        <taxon>Staphylococcaceae</taxon>
        <taxon>Staphylococcus</taxon>
    </lineage>
</organism>
<protein>
    <submittedName>
        <fullName evidence="2">Acyl-CoA dehydrogenase</fullName>
        <ecNumber evidence="2">1.3.99.-</ecNumber>
    </submittedName>
</protein>
<dbReference type="PANTHER" id="PTHR43884:SF12">
    <property type="entry name" value="ISOVALERYL-COA DEHYDROGENASE, MITOCHONDRIAL-RELATED"/>
    <property type="match status" value="1"/>
</dbReference>
<sequence length="346" mass="38788">MSIDTLIENELEPYLIDIDYGNYYAKSFIQQLFTEGHFSENNLIKNAQSIEKVSEACLTTGFCLWCQLAFSTYLKQAKQPALYRDLQQKILSGEVLGATGLSNPMKSFNDLESFNLTHVDHADTIVVNGQLPAVSNIGSDHYFGAISQHQNNGELVMFIIRANTSGLTLEEKSNFLGVNGSATYRITFDEVNVTKDQIITKKAEQFASAIRPQFIALQIPIALGAIKSSLDLIRQFSNAQNGINAYLEYDVEAYEQRYHQLHQQFYTLLESHQDTLQTKLLELVQLKKALGYLLLEVNQASMVNGGSRAYSPKAPQARKLKEGFFFAALTPTLRHLGKLEATLQAR</sequence>
<reference evidence="2" key="1">
    <citation type="submission" date="2018-06" db="EMBL/GenBank/DDBJ databases">
        <authorList>
            <consortium name="Pathogen Informatics"/>
            <person name="Doyle S."/>
        </authorList>
    </citation>
    <scope>NUCLEOTIDE SEQUENCE [LARGE SCALE GENOMIC DNA]</scope>
    <source>
        <strain evidence="2">NCTC12218</strain>
    </source>
</reference>
<dbReference type="RefSeq" id="WP_126496141.1">
    <property type="nucleotide sequence ID" value="NZ_LR962863.1"/>
</dbReference>
<reference evidence="1 3" key="2">
    <citation type="submission" date="2020-11" db="EMBL/GenBank/DDBJ databases">
        <authorList>
            <consortium name="Pathogen Informatics"/>
        </authorList>
    </citation>
    <scope>NUCLEOTIDE SEQUENCE [LARGE SCALE GENOMIC DNA]</scope>
    <source>
        <strain evidence="1 3">NCTC12218</strain>
    </source>
</reference>
<dbReference type="Gene3D" id="2.40.110.10">
    <property type="entry name" value="Butyryl-CoA Dehydrogenase, subunit A, domain 2"/>
    <property type="match status" value="1"/>
</dbReference>
<dbReference type="EMBL" id="UHEF01000001">
    <property type="protein sequence ID" value="SUM86479.1"/>
    <property type="molecule type" value="Genomic_DNA"/>
</dbReference>
<dbReference type="PANTHER" id="PTHR43884">
    <property type="entry name" value="ACYL-COA DEHYDROGENASE"/>
    <property type="match status" value="1"/>
</dbReference>
<dbReference type="AlphaFoldDB" id="A0A7Z7QMN2"/>
<dbReference type="EC" id="1.3.99.-" evidence="2"/>
<keyword evidence="2" id="KW-0560">Oxidoreductase</keyword>
<name>A0A7Z7QMN2_STASC</name>
<evidence type="ECO:0000313" key="3">
    <source>
        <dbReference type="Proteomes" id="UP000264146"/>
    </source>
</evidence>
<dbReference type="EMBL" id="LR962863">
    <property type="protein sequence ID" value="CAD7358697.1"/>
    <property type="molecule type" value="Genomic_DNA"/>
</dbReference>
<dbReference type="Proteomes" id="UP000264146">
    <property type="component" value="Chromosome"/>
</dbReference>
<accession>A0A7Z7QMN2</accession>
<dbReference type="GO" id="GO:0003995">
    <property type="term" value="F:acyl-CoA dehydrogenase activity"/>
    <property type="evidence" value="ECO:0007669"/>
    <property type="project" value="TreeGrafter"/>
</dbReference>
<evidence type="ECO:0000313" key="1">
    <source>
        <dbReference type="EMBL" id="CAD7358697.1"/>
    </source>
</evidence>
<gene>
    <name evidence="2" type="ORF">NCTC12218_00278</name>
</gene>
<dbReference type="SUPFAM" id="SSF56645">
    <property type="entry name" value="Acyl-CoA dehydrogenase NM domain-like"/>
    <property type="match status" value="1"/>
</dbReference>
<proteinExistence type="predicted"/>
<dbReference type="InterPro" id="IPR046373">
    <property type="entry name" value="Acyl-CoA_Oxase/DH_mid-dom_sf"/>
</dbReference>